<evidence type="ECO:0000259" key="9">
    <source>
        <dbReference type="PROSITE" id="PS51012"/>
    </source>
</evidence>
<organism evidence="10 11">
    <name type="scientific">Clostridium neuense</name>
    <dbReference type="NCBI Taxonomy" id="1728934"/>
    <lineage>
        <taxon>Bacteria</taxon>
        <taxon>Bacillati</taxon>
        <taxon>Bacillota</taxon>
        <taxon>Clostridia</taxon>
        <taxon>Eubacteriales</taxon>
        <taxon>Clostridiaceae</taxon>
        <taxon>Clostridium</taxon>
    </lineage>
</organism>
<comment type="subcellular location">
    <subcellularLocation>
        <location evidence="1">Cell membrane</location>
        <topology evidence="1">Multi-pass membrane protein</topology>
    </subcellularLocation>
</comment>
<dbReference type="InterPro" id="IPR051449">
    <property type="entry name" value="ABC-2_transporter_component"/>
</dbReference>
<feature type="transmembrane region" description="Helical" evidence="8">
    <location>
        <begin position="375"/>
        <end position="394"/>
    </location>
</feature>
<keyword evidence="7 8" id="KW-0472">Membrane</keyword>
<keyword evidence="5 8" id="KW-0812">Transmembrane</keyword>
<reference evidence="10 11" key="1">
    <citation type="submission" date="2024-11" db="EMBL/GenBank/DDBJ databases">
        <authorList>
            <person name="Heng Y.C."/>
            <person name="Lim A.C.H."/>
            <person name="Lee J.K.Y."/>
            <person name="Kittelmann S."/>
        </authorList>
    </citation>
    <scope>NUCLEOTIDE SEQUENCE [LARGE SCALE GENOMIC DNA]</scope>
    <source>
        <strain evidence="10 11">WILCCON 0114</strain>
    </source>
</reference>
<keyword evidence="11" id="KW-1185">Reference proteome</keyword>
<evidence type="ECO:0000256" key="7">
    <source>
        <dbReference type="ARBA" id="ARBA00023136"/>
    </source>
</evidence>
<dbReference type="PROSITE" id="PS51012">
    <property type="entry name" value="ABC_TM2"/>
    <property type="match status" value="1"/>
</dbReference>
<feature type="transmembrane region" description="Helical" evidence="8">
    <location>
        <begin position="252"/>
        <end position="274"/>
    </location>
</feature>
<keyword evidence="3" id="KW-0813">Transport</keyword>
<evidence type="ECO:0000256" key="6">
    <source>
        <dbReference type="ARBA" id="ARBA00022989"/>
    </source>
</evidence>
<keyword evidence="6 8" id="KW-1133">Transmembrane helix</keyword>
<dbReference type="PANTHER" id="PTHR30294">
    <property type="entry name" value="MEMBRANE COMPONENT OF ABC TRANSPORTER YHHJ-RELATED"/>
    <property type="match status" value="1"/>
</dbReference>
<dbReference type="Proteomes" id="UP001623592">
    <property type="component" value="Unassembled WGS sequence"/>
</dbReference>
<dbReference type="EMBL" id="JBJIAA010000008">
    <property type="protein sequence ID" value="MFL0251035.1"/>
    <property type="molecule type" value="Genomic_DNA"/>
</dbReference>
<gene>
    <name evidence="10" type="ORF">ACJDT4_11430</name>
</gene>
<evidence type="ECO:0000256" key="3">
    <source>
        <dbReference type="ARBA" id="ARBA00022448"/>
    </source>
</evidence>
<dbReference type="InterPro" id="IPR047817">
    <property type="entry name" value="ABC2_TM_bact-type"/>
</dbReference>
<keyword evidence="4" id="KW-1003">Cell membrane</keyword>
<feature type="domain" description="ABC transmembrane type-2" evidence="9">
    <location>
        <begin position="173"/>
        <end position="400"/>
    </location>
</feature>
<feature type="transmembrane region" description="Helical" evidence="8">
    <location>
        <begin position="320"/>
        <end position="341"/>
    </location>
</feature>
<feature type="transmembrane region" description="Helical" evidence="8">
    <location>
        <begin position="21"/>
        <end position="40"/>
    </location>
</feature>
<name>A0ABW8TF21_9CLOT</name>
<protein>
    <submittedName>
        <fullName evidence="10">ABC transporter permease</fullName>
    </submittedName>
</protein>
<comment type="similarity">
    <text evidence="2">Belongs to the ABC-2 integral membrane protein family.</text>
</comment>
<dbReference type="Pfam" id="PF12698">
    <property type="entry name" value="ABC2_membrane_3"/>
    <property type="match status" value="1"/>
</dbReference>
<accession>A0ABW8TF21</accession>
<feature type="transmembrane region" description="Helical" evidence="8">
    <location>
        <begin position="286"/>
        <end position="308"/>
    </location>
</feature>
<evidence type="ECO:0000256" key="4">
    <source>
        <dbReference type="ARBA" id="ARBA00022475"/>
    </source>
</evidence>
<dbReference type="PANTHER" id="PTHR30294:SF45">
    <property type="entry name" value="LINEARMYCIN RESISTANCE PERMEASE PROTEIN LNRN"/>
    <property type="match status" value="1"/>
</dbReference>
<evidence type="ECO:0000256" key="8">
    <source>
        <dbReference type="SAM" id="Phobius"/>
    </source>
</evidence>
<dbReference type="Gene3D" id="3.40.1710.10">
    <property type="entry name" value="abc type-2 transporter like domain"/>
    <property type="match status" value="1"/>
</dbReference>
<dbReference type="RefSeq" id="WP_406787691.1">
    <property type="nucleotide sequence ID" value="NZ_JBJIAA010000008.1"/>
</dbReference>
<evidence type="ECO:0000313" key="10">
    <source>
        <dbReference type="EMBL" id="MFL0251035.1"/>
    </source>
</evidence>
<evidence type="ECO:0000256" key="1">
    <source>
        <dbReference type="ARBA" id="ARBA00004651"/>
    </source>
</evidence>
<feature type="transmembrane region" description="Helical" evidence="8">
    <location>
        <begin position="211"/>
        <end position="231"/>
    </location>
</feature>
<proteinExistence type="inferred from homology"/>
<comment type="caution">
    <text evidence="10">The sequence shown here is derived from an EMBL/GenBank/DDBJ whole genome shotgun (WGS) entry which is preliminary data.</text>
</comment>
<sequence>MKKFIYIGLLKLKLLAKDKMSLAAIILTPIIFVTVLAVGFENSSDDSKNVKYPVGIVNNDTGKYSKRLINMLKNDKYFDVTESSYESSRKAVENGKLSMSFVIPKNFSASIENNKAKDIGMIKLQDNENTSSFGIIVENYIQQLSIGENAKKASASLLTSVKLVNENKKTEIENNIEKDYLKNIKTQKSTYSLNTLQKNKTHAKDKLSTSAIGIMIMFIMFFVSLGAGSILEEKEFGTWTRTESTPTKNRTILCGYVFGNFIIGWLQVGILILFSKYVLNLNWGSSPLGIILLFSSFLLASIGLGTALSSFVKTKKQLTTLVPIVVIPTCLLAGCMFPRNIMSDTMLKVSNFVPQTWVIKGTTDLITRNTNINAVYTPSLILIGFAAVFFILGLEIMKLEKSTN</sequence>
<evidence type="ECO:0000313" key="11">
    <source>
        <dbReference type="Proteomes" id="UP001623592"/>
    </source>
</evidence>
<dbReference type="InterPro" id="IPR013525">
    <property type="entry name" value="ABC2_TM"/>
</dbReference>
<evidence type="ECO:0000256" key="2">
    <source>
        <dbReference type="ARBA" id="ARBA00007783"/>
    </source>
</evidence>
<evidence type="ECO:0000256" key="5">
    <source>
        <dbReference type="ARBA" id="ARBA00022692"/>
    </source>
</evidence>